<organism evidence="2">
    <name type="scientific">Candidatus Heimdallarchaeum aukensis</name>
    <dbReference type="NCBI Taxonomy" id="2876573"/>
    <lineage>
        <taxon>Archaea</taxon>
        <taxon>Promethearchaeati</taxon>
        <taxon>Candidatus Heimdallarchaeota</taxon>
        <taxon>Candidatus Heimdallarchaeia (ex Rinke et al. 2021) (nom. nud.)</taxon>
        <taxon>Candidatus Heimdallarchaeales</taxon>
        <taxon>Candidatus Heimdallarchaeaceae</taxon>
        <taxon>Candidatus Heimdallarchaeum</taxon>
    </lineage>
</organism>
<sequence>MNNKKINKNQGEKQESQAFTMSIFSRRWGHEDNYIVFMWEEGWKISSHSGIVECNKRFEPGLYDILKHDSINYPKNLPLYFEWFWEEAQEQGLNHEEIQEGLTELTNWINRCEISTPSKGIFERF</sequence>
<proteinExistence type="predicted"/>
<gene>
    <name evidence="2" type="ORF">K9W45_04555</name>
</gene>
<dbReference type="Proteomes" id="UP001201020">
    <property type="component" value="Chromosome"/>
</dbReference>
<dbReference type="InterPro" id="IPR048474">
    <property type="entry name" value="M1E1E6-like_sf"/>
</dbReference>
<name>A0A9Y1BMK2_9ARCH</name>
<dbReference type="Gene3D" id="3.30.2210.10">
    <property type="entry name" value="Integron cassette protein superfamily"/>
    <property type="match status" value="1"/>
</dbReference>
<feature type="domain" description="Integron cassette protein" evidence="1">
    <location>
        <begin position="19"/>
        <end position="111"/>
    </location>
</feature>
<dbReference type="Pfam" id="PF21648">
    <property type="entry name" value="M1E1E6-like"/>
    <property type="match status" value="1"/>
</dbReference>
<dbReference type="InterPro" id="IPR048473">
    <property type="entry name" value="M1E1E6-like"/>
</dbReference>
<evidence type="ECO:0000313" key="2">
    <source>
        <dbReference type="EMBL" id="UJG41739.1"/>
    </source>
</evidence>
<dbReference type="EMBL" id="CP084166">
    <property type="protein sequence ID" value="UJG41739.1"/>
    <property type="molecule type" value="Genomic_DNA"/>
</dbReference>
<evidence type="ECO:0000259" key="1">
    <source>
        <dbReference type="Pfam" id="PF21648"/>
    </source>
</evidence>
<reference evidence="2" key="1">
    <citation type="journal article" date="2022" name="Nat. Microbiol.">
        <title>Unique mobile elements and scalable gene flow at the prokaryote-eukaryote boundary revealed by circularized Asgard archaea genomes.</title>
        <authorList>
            <person name="Wu F."/>
            <person name="Speth D.R."/>
            <person name="Philosof A."/>
            <person name="Cremiere A."/>
            <person name="Narayanan A."/>
            <person name="Barco R.A."/>
            <person name="Connon S.A."/>
            <person name="Amend J.P."/>
            <person name="Antoshechkin I.A."/>
            <person name="Orphan V.J."/>
        </authorList>
    </citation>
    <scope>NUCLEOTIDE SEQUENCE</scope>
    <source>
        <strain evidence="2">PM71</strain>
    </source>
</reference>
<dbReference type="AlphaFoldDB" id="A0A9Y1BMK2"/>
<protein>
    <recommendedName>
        <fullName evidence="1">Integron cassette protein domain-containing protein</fullName>
    </recommendedName>
</protein>
<accession>A0A9Y1BMK2</accession>